<feature type="transmembrane region" description="Helical" evidence="1">
    <location>
        <begin position="211"/>
        <end position="229"/>
    </location>
</feature>
<reference evidence="2 3" key="1">
    <citation type="journal article" date="2015" name="Genome Announc.">
        <title>Expanding the biotechnology potential of lactobacilli through comparative genomics of 213 strains and associated genera.</title>
        <authorList>
            <person name="Sun Z."/>
            <person name="Harris H.M."/>
            <person name="McCann A."/>
            <person name="Guo C."/>
            <person name="Argimon S."/>
            <person name="Zhang W."/>
            <person name="Yang X."/>
            <person name="Jeffery I.B."/>
            <person name="Cooney J.C."/>
            <person name="Kagawa T.F."/>
            <person name="Liu W."/>
            <person name="Song Y."/>
            <person name="Salvetti E."/>
            <person name="Wrobel A."/>
            <person name="Rasinkangas P."/>
            <person name="Parkhill J."/>
            <person name="Rea M.C."/>
            <person name="O'Sullivan O."/>
            <person name="Ritari J."/>
            <person name="Douillard F.P."/>
            <person name="Paul Ross R."/>
            <person name="Yang R."/>
            <person name="Briner A.E."/>
            <person name="Felis G.E."/>
            <person name="de Vos W.M."/>
            <person name="Barrangou R."/>
            <person name="Klaenhammer T.R."/>
            <person name="Caufield P.W."/>
            <person name="Cui Y."/>
            <person name="Zhang H."/>
            <person name="O'Toole P.W."/>
        </authorList>
    </citation>
    <scope>NUCLEOTIDE SEQUENCE [LARGE SCALE GENOMIC DNA]</scope>
    <source>
        <strain evidence="2 3">DSM 20587</strain>
    </source>
</reference>
<evidence type="ECO:0000313" key="3">
    <source>
        <dbReference type="Proteomes" id="UP000051164"/>
    </source>
</evidence>
<keyword evidence="1" id="KW-1133">Transmembrane helix</keyword>
<protein>
    <submittedName>
        <fullName evidence="2">Uncharacterized protein</fullName>
    </submittedName>
</protein>
<evidence type="ECO:0000313" key="2">
    <source>
        <dbReference type="EMBL" id="KRM52818.1"/>
    </source>
</evidence>
<comment type="caution">
    <text evidence="2">The sequence shown here is derived from an EMBL/GenBank/DDBJ whole genome shotgun (WGS) entry which is preliminary data.</text>
</comment>
<dbReference type="Proteomes" id="UP000051164">
    <property type="component" value="Unassembled WGS sequence"/>
</dbReference>
<sequence length="240" mass="27327">MPAVALNGLDGVLWLFCVVPSSTKFPKSNFMFYPLYFGKCVEAGSRFILLLSQKSIESWHQYMTMFSTVRNLFNKLTGFDQVISLTVLYLLSFFFRGQLKAYQSAFQSYVAHNQLTITTLVMLFVCFLIAMELIYYGCCAITYRRACQKIKTSSEEIDTQALVDKIISAYVEPIYALNRLFMLPIMAYLLASNLIGFHLTALFASFSTADYVALTVAIISISCHVLPSLKNFVWRHLSFE</sequence>
<evidence type="ECO:0000256" key="1">
    <source>
        <dbReference type="SAM" id="Phobius"/>
    </source>
</evidence>
<feature type="transmembrane region" description="Helical" evidence="1">
    <location>
        <begin position="72"/>
        <end position="95"/>
    </location>
</feature>
<organism evidence="2 3">
    <name type="scientific">Lentilactobacillus kefiri DSM 20587 = JCM 5818</name>
    <dbReference type="NCBI Taxonomy" id="1423764"/>
    <lineage>
        <taxon>Bacteria</taxon>
        <taxon>Bacillati</taxon>
        <taxon>Bacillota</taxon>
        <taxon>Bacilli</taxon>
        <taxon>Lactobacillales</taxon>
        <taxon>Lactobacillaceae</taxon>
        <taxon>Lentilactobacillus</taxon>
    </lineage>
</organism>
<gene>
    <name evidence="2" type="ORF">FC95_GL001067</name>
</gene>
<dbReference type="AlphaFoldDB" id="A0A8E1RK25"/>
<keyword evidence="1" id="KW-0472">Membrane</keyword>
<name>A0A8E1RK25_LENKE</name>
<feature type="transmembrane region" description="Helical" evidence="1">
    <location>
        <begin position="185"/>
        <end position="205"/>
    </location>
</feature>
<keyword evidence="1" id="KW-0812">Transmembrane</keyword>
<proteinExistence type="predicted"/>
<feature type="transmembrane region" description="Helical" evidence="1">
    <location>
        <begin position="30"/>
        <end position="51"/>
    </location>
</feature>
<accession>A0A8E1RK25</accession>
<dbReference type="EMBL" id="AYYV01000028">
    <property type="protein sequence ID" value="KRM52818.1"/>
    <property type="molecule type" value="Genomic_DNA"/>
</dbReference>
<feature type="transmembrane region" description="Helical" evidence="1">
    <location>
        <begin position="115"/>
        <end position="143"/>
    </location>
</feature>